<dbReference type="PANTHER" id="PTHR22595:SF171">
    <property type="entry name" value="BASIC ENDOCHITINASE B"/>
    <property type="match status" value="1"/>
</dbReference>
<feature type="compositionally biased region" description="Gly residues" evidence="8">
    <location>
        <begin position="247"/>
        <end position="264"/>
    </location>
</feature>
<keyword evidence="7" id="KW-0624">Polysaccharide degradation</keyword>
<protein>
    <recommendedName>
        <fullName evidence="2">chitinase</fullName>
        <ecNumber evidence="2">3.2.1.14</ecNumber>
    </recommendedName>
</protein>
<dbReference type="PROSITE" id="PS00774">
    <property type="entry name" value="CHITINASE_19_2"/>
    <property type="match status" value="1"/>
</dbReference>
<feature type="domain" description="Glycoside hydrolase family 19 catalytic" evidence="9">
    <location>
        <begin position="427"/>
        <end position="437"/>
    </location>
</feature>
<evidence type="ECO:0000313" key="10">
    <source>
        <dbReference type="EMBL" id="KAF3321134.1"/>
    </source>
</evidence>
<gene>
    <name evidence="10" type="ORF">FCM35_KLT14387</name>
</gene>
<reference evidence="10" key="1">
    <citation type="submission" date="2020-01" db="EMBL/GenBank/DDBJ databases">
        <title>Genome sequence of Kobresia littledalei, the first chromosome-level genome in the family Cyperaceae.</title>
        <authorList>
            <person name="Qu G."/>
        </authorList>
    </citation>
    <scope>NUCLEOTIDE SEQUENCE</scope>
    <source>
        <strain evidence="10">C.B.Clarke</strain>
        <tissue evidence="10">Leaf</tissue>
    </source>
</reference>
<proteinExistence type="predicted"/>
<dbReference type="GO" id="GO:0008843">
    <property type="term" value="F:endochitinase activity"/>
    <property type="evidence" value="ECO:0007669"/>
    <property type="project" value="UniProtKB-EC"/>
</dbReference>
<evidence type="ECO:0000256" key="8">
    <source>
        <dbReference type="SAM" id="MobiDB-lite"/>
    </source>
</evidence>
<comment type="caution">
    <text evidence="10">The sequence shown here is derived from an EMBL/GenBank/DDBJ whole genome shotgun (WGS) entry which is preliminary data.</text>
</comment>
<evidence type="ECO:0000256" key="2">
    <source>
        <dbReference type="ARBA" id="ARBA00012729"/>
    </source>
</evidence>
<evidence type="ECO:0000259" key="9">
    <source>
        <dbReference type="PROSITE" id="PS00774"/>
    </source>
</evidence>
<dbReference type="InterPro" id="IPR000726">
    <property type="entry name" value="Glyco_hydro_19_cat"/>
</dbReference>
<dbReference type="GO" id="GO:0048367">
    <property type="term" value="P:shoot system development"/>
    <property type="evidence" value="ECO:0007669"/>
    <property type="project" value="InterPro"/>
</dbReference>
<dbReference type="EC" id="3.2.1.14" evidence="2"/>
<dbReference type="CDD" id="cd00325">
    <property type="entry name" value="chitinase_GH19"/>
    <property type="match status" value="1"/>
</dbReference>
<dbReference type="GO" id="GO:0048364">
    <property type="term" value="P:root development"/>
    <property type="evidence" value="ECO:0007669"/>
    <property type="project" value="InterPro"/>
</dbReference>
<dbReference type="InterPro" id="IPR004320">
    <property type="entry name" value="BPS1_pln"/>
</dbReference>
<dbReference type="Gene3D" id="1.10.530.10">
    <property type="match status" value="1"/>
</dbReference>
<keyword evidence="5" id="KW-0119">Carbohydrate metabolism</keyword>
<dbReference type="InterPro" id="IPR023346">
    <property type="entry name" value="Lysozyme-like_dom_sf"/>
</dbReference>
<keyword evidence="3" id="KW-0732">Signal</keyword>
<dbReference type="Proteomes" id="UP000623129">
    <property type="component" value="Unassembled WGS sequence"/>
</dbReference>
<dbReference type="GO" id="GO:0000272">
    <property type="term" value="P:polysaccharide catabolic process"/>
    <property type="evidence" value="ECO:0007669"/>
    <property type="project" value="UniProtKB-KW"/>
</dbReference>
<name>A0A833VDW0_9POAL</name>
<evidence type="ECO:0000313" key="11">
    <source>
        <dbReference type="Proteomes" id="UP000623129"/>
    </source>
</evidence>
<comment type="catalytic activity">
    <reaction evidence="1">
        <text>Random endo-hydrolysis of N-acetyl-beta-D-glucosaminide (1-&gt;4)-beta-linkages in chitin and chitodextrins.</text>
        <dbReference type="EC" id="3.2.1.14"/>
    </reaction>
</comment>
<evidence type="ECO:0000256" key="4">
    <source>
        <dbReference type="ARBA" id="ARBA00022801"/>
    </source>
</evidence>
<evidence type="ECO:0000256" key="1">
    <source>
        <dbReference type="ARBA" id="ARBA00000822"/>
    </source>
</evidence>
<dbReference type="SUPFAM" id="SSF53955">
    <property type="entry name" value="Lysozyme-like"/>
    <property type="match status" value="1"/>
</dbReference>
<keyword evidence="4" id="KW-0378">Hydrolase</keyword>
<dbReference type="EMBL" id="SWLB01000027">
    <property type="protein sequence ID" value="KAF3321134.1"/>
    <property type="molecule type" value="Genomic_DNA"/>
</dbReference>
<keyword evidence="6" id="KW-0326">Glycosidase</keyword>
<accession>A0A833VDW0</accession>
<sequence>MGYHRSISFTTSSSSSSSLAIVGSKFKSRSTSLPCRSDPLISRLEQHSLSIRSWARSTQSDEATWISDGLSLLSHLLASLLDLFSHPQAAEPLRLYCSEKLLEDLLRLADAHSCFRDSLISLNQALTETQTAVRRRDATRLAAAVRAQRRAEKELSRFATSAREVSRFGRISTSNSEAVFTISIRDSVAVAALASANIFSFVAGMSGESVFYTDGIAIYEGNANEEGLVDSGFAEVAMEKQEEVRGGRGATEGGRVGRGGQGRGNGEKTGPAEVARTGEFMNYYLPTKPQPKKVKAVHFVKIRSIYNFYEIVNKIKLPQEILVCFIIGVALLPITFCWHLKKINLISLSTHGHISDIKLIRTDTTLDLSQKADKGYLYIEEIKKTDPPYYGRGPIQLTHKYNYEQAGKAINEDLVTNPDLVSSDPVISFKTAIWYWMTAQAAKPSCHSVMTGQWSPSDADKAAGRVPGYGLTTNIINGGKECHGVAPNLVADRTNLYKGYCDMLGVGYGDNLDCNTQMPYPSN</sequence>
<dbReference type="AlphaFoldDB" id="A0A833VDW0"/>
<evidence type="ECO:0000256" key="3">
    <source>
        <dbReference type="ARBA" id="ARBA00022729"/>
    </source>
</evidence>
<dbReference type="PANTHER" id="PTHR22595">
    <property type="entry name" value="CHITINASE-RELATED"/>
    <property type="match status" value="1"/>
</dbReference>
<dbReference type="GO" id="GO:0006032">
    <property type="term" value="P:chitin catabolic process"/>
    <property type="evidence" value="ECO:0007669"/>
    <property type="project" value="InterPro"/>
</dbReference>
<organism evidence="10 11">
    <name type="scientific">Carex littledalei</name>
    <dbReference type="NCBI Taxonomy" id="544730"/>
    <lineage>
        <taxon>Eukaryota</taxon>
        <taxon>Viridiplantae</taxon>
        <taxon>Streptophyta</taxon>
        <taxon>Embryophyta</taxon>
        <taxon>Tracheophyta</taxon>
        <taxon>Spermatophyta</taxon>
        <taxon>Magnoliopsida</taxon>
        <taxon>Liliopsida</taxon>
        <taxon>Poales</taxon>
        <taxon>Cyperaceae</taxon>
        <taxon>Cyperoideae</taxon>
        <taxon>Cariceae</taxon>
        <taxon>Carex</taxon>
        <taxon>Carex subgen. Euthyceras</taxon>
    </lineage>
</organism>
<evidence type="ECO:0000256" key="6">
    <source>
        <dbReference type="ARBA" id="ARBA00023295"/>
    </source>
</evidence>
<feature type="region of interest" description="Disordered" evidence="8">
    <location>
        <begin position="244"/>
        <end position="271"/>
    </location>
</feature>
<keyword evidence="11" id="KW-1185">Reference proteome</keyword>
<evidence type="ECO:0000256" key="5">
    <source>
        <dbReference type="ARBA" id="ARBA00023277"/>
    </source>
</evidence>
<dbReference type="OrthoDB" id="5985073at2759"/>
<dbReference type="GO" id="GO:0050832">
    <property type="term" value="P:defense response to fungus"/>
    <property type="evidence" value="ECO:0007669"/>
    <property type="project" value="TreeGrafter"/>
</dbReference>
<dbReference type="Pfam" id="PF00182">
    <property type="entry name" value="Glyco_hydro_19"/>
    <property type="match status" value="1"/>
</dbReference>
<dbReference type="GO" id="GO:0016998">
    <property type="term" value="P:cell wall macromolecule catabolic process"/>
    <property type="evidence" value="ECO:0007669"/>
    <property type="project" value="InterPro"/>
</dbReference>
<evidence type="ECO:0000256" key="7">
    <source>
        <dbReference type="ARBA" id="ARBA00023326"/>
    </source>
</evidence>
<dbReference type="Pfam" id="PF03087">
    <property type="entry name" value="BPS1"/>
    <property type="match status" value="1"/>
</dbReference>